<dbReference type="OrthoDB" id="5643626at2"/>
<dbReference type="STRING" id="390270.SAMN04488005_2403"/>
<keyword evidence="1 2" id="KW-0732">Signal</keyword>
<proteinExistence type="predicted"/>
<dbReference type="InterPro" id="IPR011250">
    <property type="entry name" value="OMP/PagP_B-barrel"/>
</dbReference>
<dbReference type="Gene3D" id="2.40.160.20">
    <property type="match status" value="1"/>
</dbReference>
<protein>
    <submittedName>
        <fullName evidence="4">Outer membrane protein beta-barrel domain-containing protein</fullName>
    </submittedName>
</protein>
<organism evidence="4 5">
    <name type="scientific">Yoonia tamlensis</name>
    <dbReference type="NCBI Taxonomy" id="390270"/>
    <lineage>
        <taxon>Bacteria</taxon>
        <taxon>Pseudomonadati</taxon>
        <taxon>Pseudomonadota</taxon>
        <taxon>Alphaproteobacteria</taxon>
        <taxon>Rhodobacterales</taxon>
        <taxon>Paracoccaceae</taxon>
        <taxon>Yoonia</taxon>
    </lineage>
</organism>
<evidence type="ECO:0000313" key="5">
    <source>
        <dbReference type="Proteomes" id="UP000199478"/>
    </source>
</evidence>
<evidence type="ECO:0000259" key="3">
    <source>
        <dbReference type="Pfam" id="PF13505"/>
    </source>
</evidence>
<reference evidence="5" key="1">
    <citation type="submission" date="2016-10" db="EMBL/GenBank/DDBJ databases">
        <authorList>
            <person name="Varghese N."/>
            <person name="Submissions S."/>
        </authorList>
    </citation>
    <scope>NUCLEOTIDE SEQUENCE [LARGE SCALE GENOMIC DNA]</scope>
    <source>
        <strain evidence="5">DSM 26879</strain>
    </source>
</reference>
<evidence type="ECO:0000313" key="4">
    <source>
        <dbReference type="EMBL" id="SFR47692.1"/>
    </source>
</evidence>
<dbReference type="Proteomes" id="UP000199478">
    <property type="component" value="Unassembled WGS sequence"/>
</dbReference>
<gene>
    <name evidence="4" type="ORF">SAMN04488005_2403</name>
</gene>
<evidence type="ECO:0000256" key="2">
    <source>
        <dbReference type="SAM" id="SignalP"/>
    </source>
</evidence>
<dbReference type="AlphaFoldDB" id="A0A1I6GZU4"/>
<dbReference type="Pfam" id="PF13505">
    <property type="entry name" value="OMP_b-brl"/>
    <property type="match status" value="1"/>
</dbReference>
<accession>A0A1I6GZU4</accession>
<name>A0A1I6GZU4_9RHOB</name>
<evidence type="ECO:0000256" key="1">
    <source>
        <dbReference type="ARBA" id="ARBA00022729"/>
    </source>
</evidence>
<dbReference type="InterPro" id="IPR027385">
    <property type="entry name" value="Beta-barrel_OMP"/>
</dbReference>
<dbReference type="RefSeq" id="WP_090200170.1">
    <property type="nucleotide sequence ID" value="NZ_FOYP01000001.1"/>
</dbReference>
<dbReference type="SUPFAM" id="SSF56925">
    <property type="entry name" value="OMPA-like"/>
    <property type="match status" value="1"/>
</dbReference>
<keyword evidence="5" id="KW-1185">Reference proteome</keyword>
<feature type="chain" id="PRO_5011762703" evidence="2">
    <location>
        <begin position="27"/>
        <end position="246"/>
    </location>
</feature>
<dbReference type="EMBL" id="FOYP01000001">
    <property type="protein sequence ID" value="SFR47692.1"/>
    <property type="molecule type" value="Genomic_DNA"/>
</dbReference>
<feature type="domain" description="Outer membrane protein beta-barrel" evidence="3">
    <location>
        <begin position="12"/>
        <end position="246"/>
    </location>
</feature>
<sequence>MTQFTPEKMSIAACAALLISSAPAYAGGLGDMVAEPAPVAPLIAPLQTNNDYYVSVFAGSNAVSDIDTNYDFFDNDYTVAFDTGFVAGVTFGKRISETLRVEGELSFASAEAANYSAISSAGYVFADSVTAEGNLDATYLLVNVWYDIPTAGPLGYYVGGGLGGAKVDGDITFNGFAFGYGPGETKLAGQIGAGLMYDVSQSLTLDVGYRFKHVGDVDFEDSDGTGVYTGGTVQSHSLQAGLMYNF</sequence>
<feature type="signal peptide" evidence="2">
    <location>
        <begin position="1"/>
        <end position="26"/>
    </location>
</feature>